<sequence length="255" mass="26980">MIVGPSMRCAAQGLGLRLSFPAVSASTTQALTLRHAAATPFRQRTKPLSAIFSRRCVSSLALELPPRAGGSGSGSYGRGQGARLNLSMAASGTVIAALAISAFKQQSNTIACEDLSNSRSYASSASLPLLDEGHGERPESIVNLYQLSFGTVCGVCAGIFIKKGLKLIAFLLGGTFVLMQYFSSQRWITIDWKAIGSKYETVVNTAAGGTADPAGNPITHSRAARIWQRLVDFLTADFQQRATFTAGLILGFRLG</sequence>
<dbReference type="InterPro" id="IPR007014">
    <property type="entry name" value="FUN14"/>
</dbReference>
<dbReference type="AlphaFoldDB" id="A0A066VSP0"/>
<dbReference type="PANTHER" id="PTHR21346:SF10">
    <property type="entry name" value="TRANSMEMBRANE PROTEIN"/>
    <property type="match status" value="1"/>
</dbReference>
<protein>
    <recommendedName>
        <fullName evidence="8">FUN14-domain-containing protein</fullName>
    </recommendedName>
</protein>
<evidence type="ECO:0000313" key="6">
    <source>
        <dbReference type="EMBL" id="KDN44752.1"/>
    </source>
</evidence>
<proteinExistence type="inferred from homology"/>
<evidence type="ECO:0000256" key="3">
    <source>
        <dbReference type="ARBA" id="ARBA00022692"/>
    </source>
</evidence>
<keyword evidence="4" id="KW-1133">Transmembrane helix</keyword>
<dbReference type="GeneID" id="25264550"/>
<comment type="subcellular location">
    <subcellularLocation>
        <location evidence="1">Membrane</location>
    </subcellularLocation>
</comment>
<evidence type="ECO:0000256" key="1">
    <source>
        <dbReference type="ARBA" id="ARBA00004370"/>
    </source>
</evidence>
<evidence type="ECO:0000256" key="4">
    <source>
        <dbReference type="ARBA" id="ARBA00022989"/>
    </source>
</evidence>
<dbReference type="OrthoDB" id="163794at2759"/>
<evidence type="ECO:0000256" key="2">
    <source>
        <dbReference type="ARBA" id="ARBA00009160"/>
    </source>
</evidence>
<dbReference type="Proteomes" id="UP000027361">
    <property type="component" value="Unassembled WGS sequence"/>
</dbReference>
<dbReference type="STRING" id="1037660.A0A066VSP0"/>
<dbReference type="Pfam" id="PF04930">
    <property type="entry name" value="FUN14"/>
    <property type="match status" value="1"/>
</dbReference>
<organism evidence="6 7">
    <name type="scientific">Tilletiaria anomala (strain ATCC 24038 / CBS 436.72 / UBC 951)</name>
    <dbReference type="NCBI Taxonomy" id="1037660"/>
    <lineage>
        <taxon>Eukaryota</taxon>
        <taxon>Fungi</taxon>
        <taxon>Dikarya</taxon>
        <taxon>Basidiomycota</taxon>
        <taxon>Ustilaginomycotina</taxon>
        <taxon>Exobasidiomycetes</taxon>
        <taxon>Georgefischeriales</taxon>
        <taxon>Tilletiariaceae</taxon>
        <taxon>Tilletiaria</taxon>
    </lineage>
</organism>
<name>A0A066VSP0_TILAU</name>
<evidence type="ECO:0000313" key="7">
    <source>
        <dbReference type="Proteomes" id="UP000027361"/>
    </source>
</evidence>
<dbReference type="RefSeq" id="XP_013242926.1">
    <property type="nucleotide sequence ID" value="XM_013387472.1"/>
</dbReference>
<gene>
    <name evidence="6" type="ORF">K437DRAFT_256898</name>
</gene>
<dbReference type="InParanoid" id="A0A066VSP0"/>
<dbReference type="GO" id="GO:0016020">
    <property type="term" value="C:membrane"/>
    <property type="evidence" value="ECO:0007669"/>
    <property type="project" value="UniProtKB-SubCell"/>
</dbReference>
<keyword evidence="5" id="KW-0472">Membrane</keyword>
<reference evidence="6 7" key="1">
    <citation type="submission" date="2014-05" db="EMBL/GenBank/DDBJ databases">
        <title>Draft genome sequence of a rare smut relative, Tilletiaria anomala UBC 951.</title>
        <authorList>
            <consortium name="DOE Joint Genome Institute"/>
            <person name="Toome M."/>
            <person name="Kuo A."/>
            <person name="Henrissat B."/>
            <person name="Lipzen A."/>
            <person name="Tritt A."/>
            <person name="Yoshinaga Y."/>
            <person name="Zane M."/>
            <person name="Barry K."/>
            <person name="Grigoriev I.V."/>
            <person name="Spatafora J.W."/>
            <person name="Aimea M.C."/>
        </authorList>
    </citation>
    <scope>NUCLEOTIDE SEQUENCE [LARGE SCALE GENOMIC DNA]</scope>
    <source>
        <strain evidence="6 7">UBC 951</strain>
    </source>
</reference>
<dbReference type="EMBL" id="JMSN01000048">
    <property type="protein sequence ID" value="KDN44752.1"/>
    <property type="molecule type" value="Genomic_DNA"/>
</dbReference>
<evidence type="ECO:0008006" key="8">
    <source>
        <dbReference type="Google" id="ProtNLM"/>
    </source>
</evidence>
<dbReference type="PANTHER" id="PTHR21346">
    <property type="entry name" value="FUN14 DOMAIN CONTAINING"/>
    <property type="match status" value="1"/>
</dbReference>
<keyword evidence="3" id="KW-0812">Transmembrane</keyword>
<comment type="caution">
    <text evidence="6">The sequence shown here is derived from an EMBL/GenBank/DDBJ whole genome shotgun (WGS) entry which is preliminary data.</text>
</comment>
<comment type="similarity">
    <text evidence="2">Belongs to the FUN14 family.</text>
</comment>
<evidence type="ECO:0000256" key="5">
    <source>
        <dbReference type="ARBA" id="ARBA00023136"/>
    </source>
</evidence>
<accession>A0A066VSP0</accession>
<dbReference type="HOGENOM" id="CLU_095425_0_0_1"/>
<keyword evidence="7" id="KW-1185">Reference proteome</keyword>